<accession>A0A261W1D7</accession>
<evidence type="ECO:0000313" key="2">
    <source>
        <dbReference type="EMBL" id="OZI79562.1"/>
    </source>
</evidence>
<dbReference type="EMBL" id="NEVT01000003">
    <property type="protein sequence ID" value="OZI79562.1"/>
    <property type="molecule type" value="Genomic_DNA"/>
</dbReference>
<name>A0A261W1D7_9BORD</name>
<keyword evidence="1" id="KW-0812">Transmembrane</keyword>
<sequence length="352" mass="37472">MIPSIFPSIESLLLLLAGLGAALALLGWLAVLAASRGARRRFGRRPWRNAVVLVLLAALASPYAAFQYHGWRYSREQARRDAARHVTLAQPQTVGGVSMPAGARLVLEKEGDLETYVEAAFDVPVPAYGLRVTRLQRYLRVDYEDETYAEAGRYPLSVHAWGPGAQQIEGWHCDATQAVRFEARAKGREIVFDACWLADGNRAGETALPAGTELQRLGEMVYTDGHREPAPWMVRVPESTPVRVAGLRLGPAVLHLDGQGGLLQVSTASLACRVRLAGAEYPAGTAVMSAGYLLRDRAPAGAWVFSPAAGAAGEGDGRLSIGGGMFLLRHPGGGVFGIPPNAAAGEPAAECS</sequence>
<keyword evidence="3" id="KW-1185">Reference proteome</keyword>
<dbReference type="RefSeq" id="WP_094806075.1">
    <property type="nucleotide sequence ID" value="NZ_NEVT01000003.1"/>
</dbReference>
<evidence type="ECO:0000256" key="1">
    <source>
        <dbReference type="SAM" id="Phobius"/>
    </source>
</evidence>
<feature type="transmembrane region" description="Helical" evidence="1">
    <location>
        <begin position="12"/>
        <end position="35"/>
    </location>
</feature>
<proteinExistence type="predicted"/>
<evidence type="ECO:0000313" key="3">
    <source>
        <dbReference type="Proteomes" id="UP000215633"/>
    </source>
</evidence>
<comment type="caution">
    <text evidence="2">The sequence shown here is derived from an EMBL/GenBank/DDBJ whole genome shotgun (WGS) entry which is preliminary data.</text>
</comment>
<dbReference type="Proteomes" id="UP000215633">
    <property type="component" value="Unassembled WGS sequence"/>
</dbReference>
<gene>
    <name evidence="2" type="ORF">CAL24_06430</name>
</gene>
<reference evidence="3" key="1">
    <citation type="submission" date="2017-05" db="EMBL/GenBank/DDBJ databases">
        <title>Complete and WGS of Bordetella genogroups.</title>
        <authorList>
            <person name="Spilker T."/>
            <person name="Lipuma J."/>
        </authorList>
    </citation>
    <scope>NUCLEOTIDE SEQUENCE [LARGE SCALE GENOMIC DNA]</scope>
    <source>
        <strain evidence="3">AU8256</strain>
    </source>
</reference>
<keyword evidence="1" id="KW-1133">Transmembrane helix</keyword>
<feature type="transmembrane region" description="Helical" evidence="1">
    <location>
        <begin position="47"/>
        <end position="66"/>
    </location>
</feature>
<organism evidence="2 3">
    <name type="scientific">Bordetella genomosp. 2</name>
    <dbReference type="NCBI Taxonomy" id="1983456"/>
    <lineage>
        <taxon>Bacteria</taxon>
        <taxon>Pseudomonadati</taxon>
        <taxon>Pseudomonadota</taxon>
        <taxon>Betaproteobacteria</taxon>
        <taxon>Burkholderiales</taxon>
        <taxon>Alcaligenaceae</taxon>
        <taxon>Bordetella</taxon>
    </lineage>
</organism>
<protein>
    <submittedName>
        <fullName evidence="2">Uncharacterized protein</fullName>
    </submittedName>
</protein>
<keyword evidence="1" id="KW-0472">Membrane</keyword>
<dbReference type="AlphaFoldDB" id="A0A261W1D7"/>